<protein>
    <recommendedName>
        <fullName evidence="4">Sterile alpha motif domain-containing protein 3-like</fullName>
    </recommendedName>
</protein>
<dbReference type="PANTHER" id="PTHR31025:SF19">
    <property type="entry name" value="SI:CH73-42K18.1-RELATED"/>
    <property type="match status" value="1"/>
</dbReference>
<reference evidence="2" key="1">
    <citation type="submission" date="2025-08" db="UniProtKB">
        <authorList>
            <consortium name="Ensembl"/>
        </authorList>
    </citation>
    <scope>IDENTIFICATION</scope>
</reference>
<dbReference type="PANTHER" id="PTHR31025">
    <property type="entry name" value="SI:CH211-196P9.1-RELATED"/>
    <property type="match status" value="1"/>
</dbReference>
<sequence>MEACKSTSASAESCAMILRVVEADRARKVKLSARPASVSALIQILKDQLQLDLEFSLQYEDPDFNNQLTSLDDINELPQKAVVHILPMESDGSTSSTEILSDVSNPERAKMWPRGDFPIPQFSYDVELRLRQGNDEFEKSGKGLKLTRDQKHDILEKLGSTMYDFKAYPDDKQIGKVAEALVTKHPCLKEPGSDTGWNGWKISLKFKMGNLRNKMRKIGCLEVAVNAGKRSQSRPENEPSHSKIKKPRRSEVNYLPNFPQGEDEASLETVRQEIAVEVQKTEKNTSLIHKNMEKTFALRRQNIVRGSPSVNEFLNLWPALRVTSELFAEYQRVTNENLPNKFYAQLDCLLPRLMTILRQKASKTGKTADTLANLLKVHDEQELHDVNSRRTTVIRGLPVLLRDKDLGFFRTTLIDNPEILTEDAPVALLTVVHENAAAPIHYDPVRVSVVLENEVVTTHSQLPEAFLVLFGFMYALHLKYPKGLAKTFEFVQKVLLGMDDGKLSPSVQTLKNELM</sequence>
<accession>A0A9J8CQ77</accession>
<evidence type="ECO:0000256" key="1">
    <source>
        <dbReference type="SAM" id="MobiDB-lite"/>
    </source>
</evidence>
<evidence type="ECO:0008006" key="4">
    <source>
        <dbReference type="Google" id="ProtNLM"/>
    </source>
</evidence>
<dbReference type="GeneTree" id="ENSGT00950000182912"/>
<proteinExistence type="predicted"/>
<reference evidence="2" key="2">
    <citation type="submission" date="2025-09" db="UniProtKB">
        <authorList>
            <consortium name="Ensembl"/>
        </authorList>
    </citation>
    <scope>IDENTIFICATION</scope>
</reference>
<dbReference type="OMA" id="CSCEVAI"/>
<keyword evidence="3" id="KW-1185">Reference proteome</keyword>
<dbReference type="Ensembl" id="ENSCCRT00000180740.1">
    <property type="protein sequence ID" value="ENSCCRP00000172262.1"/>
    <property type="gene ID" value="ENSCCRG00000070994.1"/>
</dbReference>
<organism evidence="2 3">
    <name type="scientific">Cyprinus carpio carpio</name>
    <dbReference type="NCBI Taxonomy" id="630221"/>
    <lineage>
        <taxon>Eukaryota</taxon>
        <taxon>Metazoa</taxon>
        <taxon>Chordata</taxon>
        <taxon>Craniata</taxon>
        <taxon>Vertebrata</taxon>
        <taxon>Euteleostomi</taxon>
        <taxon>Actinopterygii</taxon>
        <taxon>Neopterygii</taxon>
        <taxon>Teleostei</taxon>
        <taxon>Ostariophysi</taxon>
        <taxon>Cypriniformes</taxon>
        <taxon>Cyprinidae</taxon>
        <taxon>Cyprininae</taxon>
        <taxon>Cyprinus</taxon>
    </lineage>
</organism>
<dbReference type="AlphaFoldDB" id="A0A9J8CQ77"/>
<evidence type="ECO:0000313" key="3">
    <source>
        <dbReference type="Proteomes" id="UP001108240"/>
    </source>
</evidence>
<evidence type="ECO:0000313" key="2">
    <source>
        <dbReference type="Ensembl" id="ENSCCRP00000172262.1"/>
    </source>
</evidence>
<feature type="region of interest" description="Disordered" evidence="1">
    <location>
        <begin position="227"/>
        <end position="258"/>
    </location>
</feature>
<dbReference type="Proteomes" id="UP001108240">
    <property type="component" value="Unplaced"/>
</dbReference>
<name>A0A9J8CQ77_CYPCA</name>